<keyword evidence="1" id="KW-0472">Membrane</keyword>
<keyword evidence="1" id="KW-0812">Transmembrane</keyword>
<keyword evidence="3" id="KW-1185">Reference proteome</keyword>
<comment type="caution">
    <text evidence="2">The sequence shown here is derived from an EMBL/GenBank/DDBJ whole genome shotgun (WGS) entry which is preliminary data.</text>
</comment>
<protein>
    <submittedName>
        <fullName evidence="2">Uncharacterized protein</fullName>
    </submittedName>
</protein>
<evidence type="ECO:0000313" key="2">
    <source>
        <dbReference type="EMBL" id="MBP1906219.1"/>
    </source>
</evidence>
<feature type="transmembrane region" description="Helical" evidence="1">
    <location>
        <begin position="26"/>
        <end position="44"/>
    </location>
</feature>
<reference evidence="2 3" key="1">
    <citation type="submission" date="2021-03" db="EMBL/GenBank/DDBJ databases">
        <title>Genomic Encyclopedia of Type Strains, Phase IV (KMG-IV): sequencing the most valuable type-strain genomes for metagenomic binning, comparative biology and taxonomic classification.</title>
        <authorList>
            <person name="Goeker M."/>
        </authorList>
    </citation>
    <scope>NUCLEOTIDE SEQUENCE [LARGE SCALE GENOMIC DNA]</scope>
    <source>
        <strain evidence="2 3">DSM 14349</strain>
    </source>
</reference>
<keyword evidence="1" id="KW-1133">Transmembrane helix</keyword>
<organism evidence="2 3">
    <name type="scientific">Paenibacillus turicensis</name>
    <dbReference type="NCBI Taxonomy" id="160487"/>
    <lineage>
        <taxon>Bacteria</taxon>
        <taxon>Bacillati</taxon>
        <taxon>Bacillota</taxon>
        <taxon>Bacilli</taxon>
        <taxon>Bacillales</taxon>
        <taxon>Paenibacillaceae</taxon>
        <taxon>Paenibacillus</taxon>
    </lineage>
</organism>
<accession>A0ABS4FUJ5</accession>
<dbReference type="Proteomes" id="UP001519272">
    <property type="component" value="Unassembled WGS sequence"/>
</dbReference>
<evidence type="ECO:0000256" key="1">
    <source>
        <dbReference type="SAM" id="Phobius"/>
    </source>
</evidence>
<evidence type="ECO:0000313" key="3">
    <source>
        <dbReference type="Proteomes" id="UP001519272"/>
    </source>
</evidence>
<gene>
    <name evidence="2" type="ORF">J2Z32_002868</name>
</gene>
<proteinExistence type="predicted"/>
<sequence>MIGILLLASILILFLSRNTKLKRYVAFTVGGIALITLVTIGLTMQTGTKSNPIQGSGKAVVEKVVLTE</sequence>
<dbReference type="EMBL" id="JAGGKG010000013">
    <property type="protein sequence ID" value="MBP1906219.1"/>
    <property type="molecule type" value="Genomic_DNA"/>
</dbReference>
<dbReference type="RefSeq" id="WP_210089820.1">
    <property type="nucleotide sequence ID" value="NZ_JAGGKG010000013.1"/>
</dbReference>
<name>A0ABS4FUJ5_9BACL</name>